<organism evidence="8 9">
    <name type="scientific">Myroides albus</name>
    <dbReference type="NCBI Taxonomy" id="2562892"/>
    <lineage>
        <taxon>Bacteria</taxon>
        <taxon>Pseudomonadati</taxon>
        <taxon>Bacteroidota</taxon>
        <taxon>Flavobacteriia</taxon>
        <taxon>Flavobacteriales</taxon>
        <taxon>Flavobacteriaceae</taxon>
        <taxon>Myroides</taxon>
    </lineage>
</organism>
<dbReference type="Pfam" id="PF02618">
    <property type="entry name" value="YceG"/>
    <property type="match status" value="1"/>
</dbReference>
<dbReference type="OrthoDB" id="9814591at2"/>
<dbReference type="GO" id="GO:0009252">
    <property type="term" value="P:peptidoglycan biosynthetic process"/>
    <property type="evidence" value="ECO:0007669"/>
    <property type="project" value="UniProtKB-UniRule"/>
</dbReference>
<evidence type="ECO:0000256" key="6">
    <source>
        <dbReference type="ARBA" id="ARBA00023316"/>
    </source>
</evidence>
<evidence type="ECO:0000256" key="3">
    <source>
        <dbReference type="ARBA" id="ARBA00022989"/>
    </source>
</evidence>
<comment type="similarity">
    <text evidence="7">Belongs to the transglycosylase MltG family.</text>
</comment>
<comment type="subcellular location">
    <subcellularLocation>
        <location evidence="7">Cell membrane</location>
        <topology evidence="7">Single-pass membrane protein</topology>
    </subcellularLocation>
</comment>
<name>A0A6I3LJ17_9FLAO</name>
<comment type="caution">
    <text evidence="8">The sequence shown here is derived from an EMBL/GenBank/DDBJ whole genome shotgun (WGS) entry which is preliminary data.</text>
</comment>
<feature type="site" description="Important for catalytic activity" evidence="7">
    <location>
        <position position="215"/>
    </location>
</feature>
<keyword evidence="9" id="KW-1185">Reference proteome</keyword>
<dbReference type="GO" id="GO:0005886">
    <property type="term" value="C:plasma membrane"/>
    <property type="evidence" value="ECO:0007669"/>
    <property type="project" value="UniProtKB-SubCell"/>
</dbReference>
<sequence length="345" mass="39660">MKVKNIITLIAVLGAFGLLGYLYIWYGKAFNSNLEGWNEKEYIYVAETDNFEKVVSMLSPYLKDVESFKTIAEQRNYDALVINGRFQLRNGMNNYDIIQALRDNKPTRVTFNNQERIENLAGRISSQIEADSLALLETFLNKKFLSDNGFTQENALVIFLPDTYEFYWNVSPIKLRNKLQSEYVRFWNEERLAKAKAIGLTPIEVSILASIVQKETVKADERPKVAGAYLNRLKIGMPLQADPTLVYAHKLHTGDFEQKIYRVYNKHKELDSPYNTYRNAGLPPGPIAMSDKTSIDAVLNPEEHDYIYFCASVDRPGYHEFARTLAQHNANSARYHNYLNQAGIR</sequence>
<accession>A0A6I3LJ17</accession>
<dbReference type="PANTHER" id="PTHR30518">
    <property type="entry name" value="ENDOLYTIC MUREIN TRANSGLYCOSYLASE"/>
    <property type="match status" value="1"/>
</dbReference>
<evidence type="ECO:0000313" key="9">
    <source>
        <dbReference type="Proteomes" id="UP000438760"/>
    </source>
</evidence>
<evidence type="ECO:0000256" key="5">
    <source>
        <dbReference type="ARBA" id="ARBA00023239"/>
    </source>
</evidence>
<dbReference type="NCBIfam" id="TIGR00247">
    <property type="entry name" value="endolytic transglycosylase MltG"/>
    <property type="match status" value="1"/>
</dbReference>
<feature type="transmembrane region" description="Helical" evidence="7">
    <location>
        <begin position="6"/>
        <end position="26"/>
    </location>
</feature>
<comment type="catalytic activity">
    <reaction evidence="7">
        <text>a peptidoglycan chain = a peptidoglycan chain with N-acetyl-1,6-anhydromuramyl-[peptide] at the reducing end + a peptidoglycan chain with N-acetylglucosamine at the non-reducing end.</text>
        <dbReference type="EC" id="4.2.2.29"/>
    </reaction>
</comment>
<proteinExistence type="inferred from homology"/>
<dbReference type="GO" id="GO:0008932">
    <property type="term" value="F:lytic endotransglycosylase activity"/>
    <property type="evidence" value="ECO:0007669"/>
    <property type="project" value="UniProtKB-UniRule"/>
</dbReference>
<keyword evidence="4 7" id="KW-0472">Membrane</keyword>
<protein>
    <recommendedName>
        <fullName evidence="7">Endolytic murein transglycosylase</fullName>
        <ecNumber evidence="7">4.2.2.29</ecNumber>
    </recommendedName>
    <alternativeName>
        <fullName evidence="7">Peptidoglycan lytic transglycosylase</fullName>
    </alternativeName>
    <alternativeName>
        <fullName evidence="7">Peptidoglycan polymerization terminase</fullName>
    </alternativeName>
</protein>
<evidence type="ECO:0000256" key="1">
    <source>
        <dbReference type="ARBA" id="ARBA00022475"/>
    </source>
</evidence>
<dbReference type="AlphaFoldDB" id="A0A6I3LJ17"/>
<keyword evidence="6 7" id="KW-0961">Cell wall biogenesis/degradation</keyword>
<gene>
    <name evidence="7 8" type="primary">mltG</name>
    <name evidence="8" type="ORF">GJV76_03310</name>
</gene>
<evidence type="ECO:0000256" key="4">
    <source>
        <dbReference type="ARBA" id="ARBA00023136"/>
    </source>
</evidence>
<evidence type="ECO:0000256" key="7">
    <source>
        <dbReference type="HAMAP-Rule" id="MF_02065"/>
    </source>
</evidence>
<dbReference type="EMBL" id="WMJX01000004">
    <property type="protein sequence ID" value="MTG97170.1"/>
    <property type="molecule type" value="Genomic_DNA"/>
</dbReference>
<keyword evidence="5 7" id="KW-0456">Lyase</keyword>
<dbReference type="CDD" id="cd08010">
    <property type="entry name" value="MltG_like"/>
    <property type="match status" value="1"/>
</dbReference>
<reference evidence="8 9" key="1">
    <citation type="submission" date="2019-11" db="EMBL/GenBank/DDBJ databases">
        <title>Genome of Strain BIT-d1.</title>
        <authorList>
            <person name="Yang Y."/>
        </authorList>
    </citation>
    <scope>NUCLEOTIDE SEQUENCE [LARGE SCALE GENOMIC DNA]</scope>
    <source>
        <strain evidence="8 9">BIT-d1</strain>
    </source>
</reference>
<evidence type="ECO:0000256" key="2">
    <source>
        <dbReference type="ARBA" id="ARBA00022692"/>
    </source>
</evidence>
<dbReference type="Proteomes" id="UP000438760">
    <property type="component" value="Unassembled WGS sequence"/>
</dbReference>
<keyword evidence="3 7" id="KW-1133">Transmembrane helix</keyword>
<keyword evidence="2 7" id="KW-0812">Transmembrane</keyword>
<keyword evidence="1 7" id="KW-1003">Cell membrane</keyword>
<dbReference type="InterPro" id="IPR003770">
    <property type="entry name" value="MLTG-like"/>
</dbReference>
<dbReference type="RefSeq" id="WP_155091224.1">
    <property type="nucleotide sequence ID" value="NZ_CP102754.1"/>
</dbReference>
<dbReference type="HAMAP" id="MF_02065">
    <property type="entry name" value="MltG"/>
    <property type="match status" value="1"/>
</dbReference>
<dbReference type="PANTHER" id="PTHR30518:SF2">
    <property type="entry name" value="ENDOLYTIC MUREIN TRANSGLYCOSYLASE"/>
    <property type="match status" value="1"/>
</dbReference>
<dbReference type="EC" id="4.2.2.29" evidence="7"/>
<comment type="function">
    <text evidence="7">Functions as a peptidoglycan terminase that cleaves nascent peptidoglycan strands endolytically to terminate their elongation.</text>
</comment>
<dbReference type="GO" id="GO:0071555">
    <property type="term" value="P:cell wall organization"/>
    <property type="evidence" value="ECO:0007669"/>
    <property type="project" value="UniProtKB-KW"/>
</dbReference>
<dbReference type="Gene3D" id="3.30.160.60">
    <property type="entry name" value="Classic Zinc Finger"/>
    <property type="match status" value="1"/>
</dbReference>
<evidence type="ECO:0000313" key="8">
    <source>
        <dbReference type="EMBL" id="MTG97170.1"/>
    </source>
</evidence>